<evidence type="ECO:0000313" key="8">
    <source>
        <dbReference type="Proteomes" id="UP001201463"/>
    </source>
</evidence>
<dbReference type="InterPro" id="IPR004090">
    <property type="entry name" value="Chemotax_Me-accpt_rcpt"/>
</dbReference>
<name>A0ABS8XKD0_9BURK</name>
<evidence type="ECO:0000256" key="3">
    <source>
        <dbReference type="PROSITE-ProRule" id="PRU00284"/>
    </source>
</evidence>
<keyword evidence="3" id="KW-0807">Transducer</keyword>
<protein>
    <submittedName>
        <fullName evidence="7">Methyl-accepting chemotaxis protein</fullName>
    </submittedName>
</protein>
<feature type="transmembrane region" description="Helical" evidence="4">
    <location>
        <begin position="194"/>
        <end position="215"/>
    </location>
</feature>
<dbReference type="SMART" id="SM00304">
    <property type="entry name" value="HAMP"/>
    <property type="match status" value="1"/>
</dbReference>
<proteinExistence type="inferred from homology"/>
<evidence type="ECO:0000259" key="5">
    <source>
        <dbReference type="PROSITE" id="PS50111"/>
    </source>
</evidence>
<dbReference type="InterPro" id="IPR003660">
    <property type="entry name" value="HAMP_dom"/>
</dbReference>
<sequence>MDLAKWMRSFTIRTRMHGAIAMVLCMFAALGLTGLLGGRQLMALNADLTAQSVSDLQHLAAIRQGLADVRLEEKEMVIAYESAEQVRELRGRWDAAAKRLGTSLQGLQEGRRPENKAAATEALKFLDDYRTAAQPVLGQIEAGGFDTARVADRMLNRPKAAMREVEQRVERLATLADQQAKAAETEFAAEMRRIAWRSIAVLGVVMLLVVPLTLINSHTITSPIRYASNVAKAIAGGDLNCTIRIAGRDEASDLLHALDAMQASLRGLVSQVKDSTLRIETASSEVASGNQDLSHRTEQAASSLQQTTNSMEDLTSGVRHGADAASKARELAAGAAEVARRGGEEVAKVVTTMDDINASSRRIGDILGLIDSIAFQTNILALNAAVEAARAGEQGRGFAVVASEVRALAQRSAGAAREIKSLITASVERTEAGAHLVQHAGATMDQIVEHVQKVSDMIGEVATGAADQSARIVQINGAVSHLEHMTQQNAALVEQSAAAADSLRQQLHLLTGAVAQFRLEGREVSPNA</sequence>
<reference evidence="7 8" key="1">
    <citation type="submission" date="2021-12" db="EMBL/GenBank/DDBJ databases">
        <title>Genome seq of p7.</title>
        <authorList>
            <person name="Seo T."/>
        </authorList>
    </citation>
    <scope>NUCLEOTIDE SEQUENCE [LARGE SCALE GENOMIC DNA]</scope>
    <source>
        <strain evidence="7 8">P7</strain>
    </source>
</reference>
<organism evidence="7 8">
    <name type="scientific">Pelomonas caseinilytica</name>
    <dbReference type="NCBI Taxonomy" id="2906763"/>
    <lineage>
        <taxon>Bacteria</taxon>
        <taxon>Pseudomonadati</taxon>
        <taxon>Pseudomonadota</taxon>
        <taxon>Betaproteobacteria</taxon>
        <taxon>Burkholderiales</taxon>
        <taxon>Sphaerotilaceae</taxon>
        <taxon>Roseateles</taxon>
    </lineage>
</organism>
<dbReference type="InterPro" id="IPR004089">
    <property type="entry name" value="MCPsignal_dom"/>
</dbReference>
<dbReference type="PROSITE" id="PS50885">
    <property type="entry name" value="HAMP"/>
    <property type="match status" value="1"/>
</dbReference>
<keyword evidence="4" id="KW-1133">Transmembrane helix</keyword>
<keyword evidence="8" id="KW-1185">Reference proteome</keyword>
<evidence type="ECO:0000256" key="4">
    <source>
        <dbReference type="SAM" id="Phobius"/>
    </source>
</evidence>
<dbReference type="Pfam" id="PF12729">
    <property type="entry name" value="4HB_MCP_1"/>
    <property type="match status" value="1"/>
</dbReference>
<evidence type="ECO:0000256" key="2">
    <source>
        <dbReference type="ARBA" id="ARBA00029447"/>
    </source>
</evidence>
<feature type="transmembrane region" description="Helical" evidence="4">
    <location>
        <begin position="16"/>
        <end position="36"/>
    </location>
</feature>
<dbReference type="PRINTS" id="PR00260">
    <property type="entry name" value="CHEMTRNSDUCR"/>
</dbReference>
<comment type="similarity">
    <text evidence="2">Belongs to the methyl-accepting chemotaxis (MCP) protein family.</text>
</comment>
<dbReference type="Pfam" id="PF00015">
    <property type="entry name" value="MCPsignal"/>
    <property type="match status" value="1"/>
</dbReference>
<dbReference type="PROSITE" id="PS50111">
    <property type="entry name" value="CHEMOTAXIS_TRANSDUC_2"/>
    <property type="match status" value="1"/>
</dbReference>
<dbReference type="Pfam" id="PF00672">
    <property type="entry name" value="HAMP"/>
    <property type="match status" value="1"/>
</dbReference>
<evidence type="ECO:0000256" key="1">
    <source>
        <dbReference type="ARBA" id="ARBA00022481"/>
    </source>
</evidence>
<keyword evidence="1" id="KW-0488">Methylation</keyword>
<gene>
    <name evidence="7" type="ORF">LXT12_17405</name>
</gene>
<evidence type="ECO:0000259" key="6">
    <source>
        <dbReference type="PROSITE" id="PS50885"/>
    </source>
</evidence>
<accession>A0ABS8XKD0</accession>
<comment type="caution">
    <text evidence="7">The sequence shown here is derived from an EMBL/GenBank/DDBJ whole genome shotgun (WGS) entry which is preliminary data.</text>
</comment>
<dbReference type="CDD" id="cd11386">
    <property type="entry name" value="MCP_signal"/>
    <property type="match status" value="1"/>
</dbReference>
<dbReference type="InterPro" id="IPR051310">
    <property type="entry name" value="MCP_chemotaxis"/>
</dbReference>
<dbReference type="CDD" id="cd06225">
    <property type="entry name" value="HAMP"/>
    <property type="match status" value="1"/>
</dbReference>
<dbReference type="EMBL" id="JAJTWT010000007">
    <property type="protein sequence ID" value="MCE4539031.1"/>
    <property type="molecule type" value="Genomic_DNA"/>
</dbReference>
<keyword evidence="4" id="KW-0472">Membrane</keyword>
<dbReference type="Proteomes" id="UP001201463">
    <property type="component" value="Unassembled WGS sequence"/>
</dbReference>
<dbReference type="PANTHER" id="PTHR43531">
    <property type="entry name" value="PROTEIN ICFG"/>
    <property type="match status" value="1"/>
</dbReference>
<dbReference type="SMART" id="SM00283">
    <property type="entry name" value="MA"/>
    <property type="match status" value="1"/>
</dbReference>
<dbReference type="RefSeq" id="WP_233393551.1">
    <property type="nucleotide sequence ID" value="NZ_JAJTWT010000007.1"/>
</dbReference>
<dbReference type="SUPFAM" id="SSF58104">
    <property type="entry name" value="Methyl-accepting chemotaxis protein (MCP) signaling domain"/>
    <property type="match status" value="1"/>
</dbReference>
<dbReference type="Gene3D" id="1.10.287.950">
    <property type="entry name" value="Methyl-accepting chemotaxis protein"/>
    <property type="match status" value="1"/>
</dbReference>
<keyword evidence="4" id="KW-0812">Transmembrane</keyword>
<dbReference type="InterPro" id="IPR024478">
    <property type="entry name" value="HlyB_4HB_MCP"/>
</dbReference>
<dbReference type="PANTHER" id="PTHR43531:SF14">
    <property type="entry name" value="METHYL-ACCEPTING CHEMOTAXIS PROTEIN I-RELATED"/>
    <property type="match status" value="1"/>
</dbReference>
<feature type="domain" description="HAMP" evidence="6">
    <location>
        <begin position="218"/>
        <end position="270"/>
    </location>
</feature>
<evidence type="ECO:0000313" key="7">
    <source>
        <dbReference type="EMBL" id="MCE4539031.1"/>
    </source>
</evidence>
<feature type="domain" description="Methyl-accepting transducer" evidence="5">
    <location>
        <begin position="275"/>
        <end position="504"/>
    </location>
</feature>